<gene>
    <name evidence="1" type="ORF">T4C_11374</name>
</gene>
<dbReference type="AlphaFoldDB" id="A0A0V1JQM5"/>
<reference evidence="1 2" key="1">
    <citation type="submission" date="2015-01" db="EMBL/GenBank/DDBJ databases">
        <title>Evolution of Trichinella species and genotypes.</title>
        <authorList>
            <person name="Korhonen P.K."/>
            <person name="Edoardo P."/>
            <person name="Giuseppe L.R."/>
            <person name="Gasser R.B."/>
        </authorList>
    </citation>
    <scope>NUCLEOTIDE SEQUENCE [LARGE SCALE GENOMIC DNA]</scope>
    <source>
        <strain evidence="1">ISS176</strain>
    </source>
</reference>
<organism evidence="1 2">
    <name type="scientific">Trichinella pseudospiralis</name>
    <name type="common">Parasitic roundworm</name>
    <dbReference type="NCBI Taxonomy" id="6337"/>
    <lineage>
        <taxon>Eukaryota</taxon>
        <taxon>Metazoa</taxon>
        <taxon>Ecdysozoa</taxon>
        <taxon>Nematoda</taxon>
        <taxon>Enoplea</taxon>
        <taxon>Dorylaimia</taxon>
        <taxon>Trichinellida</taxon>
        <taxon>Trichinellidae</taxon>
        <taxon>Trichinella</taxon>
    </lineage>
</organism>
<sequence>MVDFTWGRSADPSSLFHHLYTIPEVHHLTSMYMFFKIDVPKLISSFEYCNDSYQPTTLYNRAFSFELCAELFIGDFKETEKNCHLWSTNSPGLEVANLTRLISNKQKPRSSRRLRAEQNFLHSLCKLFSRQNTQQQTSNQLLSMFNSQYSKQVLFKDGNQSSSEHLIA</sequence>
<protein>
    <submittedName>
        <fullName evidence="1">Uncharacterized protein</fullName>
    </submittedName>
</protein>
<accession>A0A0V1JQM5</accession>
<evidence type="ECO:0000313" key="1">
    <source>
        <dbReference type="EMBL" id="KRZ37272.1"/>
    </source>
</evidence>
<name>A0A0V1JQM5_TRIPS</name>
<proteinExistence type="predicted"/>
<evidence type="ECO:0000313" key="2">
    <source>
        <dbReference type="Proteomes" id="UP000054826"/>
    </source>
</evidence>
<dbReference type="Proteomes" id="UP000054826">
    <property type="component" value="Unassembled WGS sequence"/>
</dbReference>
<comment type="caution">
    <text evidence="1">The sequence shown here is derived from an EMBL/GenBank/DDBJ whole genome shotgun (WGS) entry which is preliminary data.</text>
</comment>
<dbReference type="EMBL" id="JYDV01000060">
    <property type="protein sequence ID" value="KRZ37272.1"/>
    <property type="molecule type" value="Genomic_DNA"/>
</dbReference>